<name>A0A9W9AUQ7_9AGAR</name>
<dbReference type="Proteomes" id="UP001150238">
    <property type="component" value="Unassembled WGS sequence"/>
</dbReference>
<feature type="chain" id="PRO_5040742386" description="Secreted protein" evidence="1">
    <location>
        <begin position="22"/>
        <end position="88"/>
    </location>
</feature>
<evidence type="ECO:0000256" key="1">
    <source>
        <dbReference type="SAM" id="SignalP"/>
    </source>
</evidence>
<feature type="signal peptide" evidence="1">
    <location>
        <begin position="1"/>
        <end position="21"/>
    </location>
</feature>
<evidence type="ECO:0000313" key="3">
    <source>
        <dbReference type="Proteomes" id="UP001150238"/>
    </source>
</evidence>
<sequence>MNCCTFRISLCVLLLTRLLNPLFLPRSSSPLDYKFNDADAEWVAIITVRRLVRYIRVLTKKSPSTSTYLKNPVAQSRWSFPCFRGPTL</sequence>
<proteinExistence type="predicted"/>
<reference evidence="2" key="2">
    <citation type="journal article" date="2023" name="Proc. Natl. Acad. Sci. U.S.A.">
        <title>A global phylogenomic analysis of the shiitake genus Lentinula.</title>
        <authorList>
            <person name="Sierra-Patev S."/>
            <person name="Min B."/>
            <person name="Naranjo-Ortiz M."/>
            <person name="Looney B."/>
            <person name="Konkel Z."/>
            <person name="Slot J.C."/>
            <person name="Sakamoto Y."/>
            <person name="Steenwyk J.L."/>
            <person name="Rokas A."/>
            <person name="Carro J."/>
            <person name="Camarero S."/>
            <person name="Ferreira P."/>
            <person name="Molpeceres G."/>
            <person name="Ruiz-Duenas F.J."/>
            <person name="Serrano A."/>
            <person name="Henrissat B."/>
            <person name="Drula E."/>
            <person name="Hughes K.W."/>
            <person name="Mata J.L."/>
            <person name="Ishikawa N.K."/>
            <person name="Vargas-Isla R."/>
            <person name="Ushijima S."/>
            <person name="Smith C.A."/>
            <person name="Donoghue J."/>
            <person name="Ahrendt S."/>
            <person name="Andreopoulos W."/>
            <person name="He G."/>
            <person name="LaButti K."/>
            <person name="Lipzen A."/>
            <person name="Ng V."/>
            <person name="Riley R."/>
            <person name="Sandor L."/>
            <person name="Barry K."/>
            <person name="Martinez A.T."/>
            <person name="Xiao Y."/>
            <person name="Gibbons J.G."/>
            <person name="Terashima K."/>
            <person name="Grigoriev I.V."/>
            <person name="Hibbett D."/>
        </authorList>
    </citation>
    <scope>NUCLEOTIDE SEQUENCE</scope>
    <source>
        <strain evidence="2">Sp2 HRB7682 ss15</strain>
    </source>
</reference>
<protein>
    <recommendedName>
        <fullName evidence="4">Secreted protein</fullName>
    </recommendedName>
</protein>
<reference evidence="2" key="1">
    <citation type="submission" date="2022-08" db="EMBL/GenBank/DDBJ databases">
        <authorList>
            <consortium name="DOE Joint Genome Institute"/>
            <person name="Min B."/>
            <person name="Riley R."/>
            <person name="Sierra-Patev S."/>
            <person name="Naranjo-Ortiz M."/>
            <person name="Looney B."/>
            <person name="Konkel Z."/>
            <person name="Slot J.C."/>
            <person name="Sakamoto Y."/>
            <person name="Steenwyk J.L."/>
            <person name="Rokas A."/>
            <person name="Carro J."/>
            <person name="Camarero S."/>
            <person name="Ferreira P."/>
            <person name="Molpeceres G."/>
            <person name="Ruiz-Duenas F.J."/>
            <person name="Serrano A."/>
            <person name="Henrissat B."/>
            <person name="Drula E."/>
            <person name="Hughes K.W."/>
            <person name="Mata J.L."/>
            <person name="Ishikawa N.K."/>
            <person name="Vargas-Isla R."/>
            <person name="Ushijima S."/>
            <person name="Smith C.A."/>
            <person name="Ahrendt S."/>
            <person name="Andreopoulos W."/>
            <person name="He G."/>
            <person name="Labutti K."/>
            <person name="Lipzen A."/>
            <person name="Ng V."/>
            <person name="Sandor L."/>
            <person name="Barry K."/>
            <person name="Martinez A.T."/>
            <person name="Xiao Y."/>
            <person name="Gibbons J.G."/>
            <person name="Terashima K."/>
            <person name="Hibbett D.S."/>
            <person name="Grigoriev I.V."/>
        </authorList>
    </citation>
    <scope>NUCLEOTIDE SEQUENCE</scope>
    <source>
        <strain evidence="2">Sp2 HRB7682 ss15</strain>
    </source>
</reference>
<evidence type="ECO:0000313" key="2">
    <source>
        <dbReference type="EMBL" id="KAJ4491146.1"/>
    </source>
</evidence>
<feature type="non-terminal residue" evidence="2">
    <location>
        <position position="88"/>
    </location>
</feature>
<keyword evidence="1" id="KW-0732">Signal</keyword>
<gene>
    <name evidence="2" type="ORF">C8J55DRAFT_503500</name>
</gene>
<comment type="caution">
    <text evidence="2">The sequence shown here is derived from an EMBL/GenBank/DDBJ whole genome shotgun (WGS) entry which is preliminary data.</text>
</comment>
<accession>A0A9W9AUQ7</accession>
<dbReference type="EMBL" id="JANVFS010000006">
    <property type="protein sequence ID" value="KAJ4491146.1"/>
    <property type="molecule type" value="Genomic_DNA"/>
</dbReference>
<evidence type="ECO:0008006" key="4">
    <source>
        <dbReference type="Google" id="ProtNLM"/>
    </source>
</evidence>
<dbReference type="AlphaFoldDB" id="A0A9W9AUQ7"/>
<organism evidence="2 3">
    <name type="scientific">Lentinula lateritia</name>
    <dbReference type="NCBI Taxonomy" id="40482"/>
    <lineage>
        <taxon>Eukaryota</taxon>
        <taxon>Fungi</taxon>
        <taxon>Dikarya</taxon>
        <taxon>Basidiomycota</taxon>
        <taxon>Agaricomycotina</taxon>
        <taxon>Agaricomycetes</taxon>
        <taxon>Agaricomycetidae</taxon>
        <taxon>Agaricales</taxon>
        <taxon>Marasmiineae</taxon>
        <taxon>Omphalotaceae</taxon>
        <taxon>Lentinula</taxon>
    </lineage>
</organism>